<dbReference type="PROSITE" id="PS01312">
    <property type="entry name" value="SECA"/>
    <property type="match status" value="1"/>
</dbReference>
<dbReference type="FunFam" id="1.10.3060.10:FF:000003">
    <property type="entry name" value="Protein translocase subunit SecA"/>
    <property type="match status" value="1"/>
</dbReference>
<dbReference type="Pfam" id="PF21090">
    <property type="entry name" value="P-loop_SecA"/>
    <property type="match status" value="1"/>
</dbReference>
<dbReference type="FunFam" id="3.40.50.300:FF:000334">
    <property type="entry name" value="Protein translocase subunit SecA"/>
    <property type="match status" value="1"/>
</dbReference>
<dbReference type="GO" id="GO:0009535">
    <property type="term" value="C:chloroplast thylakoid membrane"/>
    <property type="evidence" value="ECO:0007669"/>
    <property type="project" value="UniProtKB-SubCell"/>
</dbReference>
<evidence type="ECO:0000256" key="6">
    <source>
        <dbReference type="ARBA" id="ARBA00022840"/>
    </source>
</evidence>
<dbReference type="Pfam" id="PF01043">
    <property type="entry name" value="SecA_PP_bind"/>
    <property type="match status" value="1"/>
</dbReference>
<protein>
    <recommendedName>
        <fullName evidence="13">Protein translocase subunit SecA</fullName>
    </recommendedName>
</protein>
<dbReference type="GO" id="GO:0006605">
    <property type="term" value="P:protein targeting"/>
    <property type="evidence" value="ECO:0007669"/>
    <property type="project" value="InterPro"/>
</dbReference>
<evidence type="ECO:0000256" key="8">
    <source>
        <dbReference type="ARBA" id="ARBA00022967"/>
    </source>
</evidence>
<dbReference type="SUPFAM" id="SSF81886">
    <property type="entry name" value="Helical scaffold and wing domains of SecA"/>
    <property type="match status" value="1"/>
</dbReference>
<dbReference type="PROSITE" id="PS51196">
    <property type="entry name" value="SECA_MOTOR_DEAD"/>
    <property type="match status" value="1"/>
</dbReference>
<dbReference type="GO" id="GO:0016464">
    <property type="term" value="F:chloroplast protein-transporting ATPase activity"/>
    <property type="evidence" value="ECO:0007669"/>
    <property type="project" value="UniProtKB-EC"/>
</dbReference>
<keyword evidence="5 13" id="KW-0547">Nucleotide-binding</keyword>
<gene>
    <name evidence="17" type="ORF">POBO1169_LOCUS12685</name>
</gene>
<keyword evidence="6 13" id="KW-0067">ATP-binding</keyword>
<dbReference type="InterPro" id="IPR000185">
    <property type="entry name" value="SecA"/>
</dbReference>
<evidence type="ECO:0000256" key="1">
    <source>
        <dbReference type="ARBA" id="ARBA00004470"/>
    </source>
</evidence>
<dbReference type="InterPro" id="IPR044722">
    <property type="entry name" value="SecA_SF2_C"/>
</dbReference>
<dbReference type="FunFam" id="3.90.1440.10:FF:000003">
    <property type="entry name" value="Preprotein translocase SecA subunit"/>
    <property type="match status" value="1"/>
</dbReference>
<dbReference type="GO" id="GO:0005524">
    <property type="term" value="F:ATP binding"/>
    <property type="evidence" value="ECO:0007669"/>
    <property type="project" value="UniProtKB-KW"/>
</dbReference>
<dbReference type="Gene3D" id="1.10.3060.10">
    <property type="entry name" value="Helical scaffold and wing domains of SecA"/>
    <property type="match status" value="1"/>
</dbReference>
<evidence type="ECO:0000313" key="17">
    <source>
        <dbReference type="EMBL" id="CAD8675408.1"/>
    </source>
</evidence>
<dbReference type="CDD" id="cd18803">
    <property type="entry name" value="SF2_C_secA"/>
    <property type="match status" value="1"/>
</dbReference>
<name>A0A7S0REP5_9CHLO</name>
<evidence type="ECO:0000259" key="16">
    <source>
        <dbReference type="PROSITE" id="PS51196"/>
    </source>
</evidence>
<dbReference type="CDD" id="cd17928">
    <property type="entry name" value="DEXDc_SecA"/>
    <property type="match status" value="1"/>
</dbReference>
<dbReference type="GO" id="GO:0009570">
    <property type="term" value="C:chloroplast stroma"/>
    <property type="evidence" value="ECO:0007669"/>
    <property type="project" value="UniProtKB-SubCell"/>
</dbReference>
<dbReference type="InterPro" id="IPR011116">
    <property type="entry name" value="SecA_Wing/Scaffold"/>
</dbReference>
<feature type="compositionally biased region" description="Basic residues" evidence="14">
    <location>
        <begin position="1014"/>
        <end position="1025"/>
    </location>
</feature>
<comment type="similarity">
    <text evidence="3 13">Belongs to the SecA family.</text>
</comment>
<organism evidence="17">
    <name type="scientific">Pyramimonas obovata</name>
    <dbReference type="NCBI Taxonomy" id="1411642"/>
    <lineage>
        <taxon>Eukaryota</taxon>
        <taxon>Viridiplantae</taxon>
        <taxon>Chlorophyta</taxon>
        <taxon>Pyramimonadophyceae</taxon>
        <taxon>Pyramimonadales</taxon>
        <taxon>Pyramimonadaceae</taxon>
        <taxon>Pyramimonas</taxon>
        <taxon>Pyramimonas incertae sedis</taxon>
    </lineage>
</organism>
<dbReference type="EMBL" id="HBFA01024936">
    <property type="protein sequence ID" value="CAD8675408.1"/>
    <property type="molecule type" value="Transcribed_RNA"/>
</dbReference>
<proteinExistence type="inferred from homology"/>
<evidence type="ECO:0000256" key="2">
    <source>
        <dbReference type="ARBA" id="ARBA00004525"/>
    </source>
</evidence>
<dbReference type="Pfam" id="PF07516">
    <property type="entry name" value="SecA_SW"/>
    <property type="match status" value="1"/>
</dbReference>
<dbReference type="HAMAP" id="MF_01382">
    <property type="entry name" value="SecA"/>
    <property type="match status" value="1"/>
</dbReference>
<sequence length="1025" mass="113908">MSFSTAVPGVRIAPATNAGHRSNPSVRVAQVAPMAHSEGCLSQRNALKGVNEFMGKGSGVIRVGSRATGNSKARATKQVTQAMFGGIGKVFAKDPAEKVKKAYQPRVDAINKMEPAMQALSDEQLRAKTDEFRARVAKGESLDALLPEVFAVVREASSRVLGLRPFDVQLMGGMILHEGQIAEMRTGEGKTLVACLPSYLNAVGGKGVHVVTVNDYLARRDAEVVGQVHRFLGLEVGLVQQGMTEDDRRKAYNDDITYVTNSELGFDYLRDNLAQTPEELVLRDFNFCVVDEVDSILIDEARTPLIISGQAEKPSERYIKCAKIADAMTPDVHYKVDEKQKSILLTEEGYEVAEDILQVQDLYDPREQWAVYLINALKAKELQKRDINYIVRGGEAIIVDEFTGRTMAGRRWGDGLHQAVEAKEGVPIQNETITLASISYQSFFLSYPKLSGMTGTAATELAEFNNIYNLSVAVVPTNRDICREDGTDVVFKTELAKWGAVCAEIKRMHQNGRPVLVGTTSVERSEFLAGLLEKEKIPYQLLNAKPENVERESEIVSQSGRKGAVTISTNMAGRGTDILLGGNPDFIARLKLREMLYPETVQTTDDEIAFEQKKGGLALPSKKEWKAAASVYPCELSEQTLEAAQAAVDAAVLGWGKRALPELEVEDRLSFACEKAPTEDPVVLGLRAAFEAMVAEYSVVTSAEREVVRELGGLHVVGTERHESRRIDNQLRGRAGRQGDAGSTRFFLSLEDNIFRIFGGDRIKNMMGAFQLDDVPIESGMLTRSLDEAQKKVETYFYDIRKQLFDYDNVLNQQREKLYFERRRALMSTDLSAVMIEYAEETVDDIVGANLDVSIPIDQWDFTSLVGKMKQYCYLLDDLTEETLRAKAQEGGIDAVGAYLRQRGIDAYRQKQTEIEAVEEGLMPQAERFFVLAQTDNLWKEHLQAIKFIQQAVGLRGYAQKDPLIEYKLEGYNLFREMMAQIRRNVIYSVYQFQPKPVPAAEAPAAEAAPADKKAKKKAKAQSKA</sequence>
<dbReference type="SMART" id="SM00958">
    <property type="entry name" value="SecA_PP_bind"/>
    <property type="match status" value="1"/>
</dbReference>
<dbReference type="Gene3D" id="3.90.1440.10">
    <property type="entry name" value="SecA, preprotein cross-linking domain"/>
    <property type="match status" value="1"/>
</dbReference>
<dbReference type="InterPro" id="IPR011115">
    <property type="entry name" value="SecA_DEAD"/>
</dbReference>
<dbReference type="InterPro" id="IPR014001">
    <property type="entry name" value="Helicase_ATP-bd"/>
</dbReference>
<dbReference type="SMART" id="SM00957">
    <property type="entry name" value="SecA_DEAD"/>
    <property type="match status" value="1"/>
</dbReference>
<feature type="region of interest" description="Disordered" evidence="14">
    <location>
        <begin position="1002"/>
        <end position="1025"/>
    </location>
</feature>
<evidence type="ECO:0000256" key="12">
    <source>
        <dbReference type="ARBA" id="ARBA00034043"/>
    </source>
</evidence>
<dbReference type="AlphaFoldDB" id="A0A7S0REP5"/>
<feature type="domain" description="SecA family profile" evidence="16">
    <location>
        <begin position="85"/>
        <end position="779"/>
    </location>
</feature>
<dbReference type="PANTHER" id="PTHR30612:SF0">
    <property type="entry name" value="CHLOROPLAST PROTEIN-TRANSPORTING ATPASE"/>
    <property type="match status" value="1"/>
</dbReference>
<evidence type="ECO:0000256" key="5">
    <source>
        <dbReference type="ARBA" id="ARBA00022741"/>
    </source>
</evidence>
<keyword evidence="11" id="KW-0472">Membrane</keyword>
<dbReference type="InterPro" id="IPR011130">
    <property type="entry name" value="SecA_preprotein_X-link_dom"/>
</dbReference>
<dbReference type="InterPro" id="IPR036266">
    <property type="entry name" value="SecA_Wing/Scaffold_sf"/>
</dbReference>
<dbReference type="NCBIfam" id="TIGR00963">
    <property type="entry name" value="secA"/>
    <property type="match status" value="1"/>
</dbReference>
<evidence type="ECO:0000256" key="10">
    <source>
        <dbReference type="ARBA" id="ARBA00023078"/>
    </source>
</evidence>
<dbReference type="SUPFAM" id="SSF81767">
    <property type="entry name" value="Pre-protein crosslinking domain of SecA"/>
    <property type="match status" value="1"/>
</dbReference>
<evidence type="ECO:0000256" key="7">
    <source>
        <dbReference type="ARBA" id="ARBA00022927"/>
    </source>
</evidence>
<reference evidence="17" key="1">
    <citation type="submission" date="2021-01" db="EMBL/GenBank/DDBJ databases">
        <authorList>
            <person name="Corre E."/>
            <person name="Pelletier E."/>
            <person name="Niang G."/>
            <person name="Scheremetjew M."/>
            <person name="Finn R."/>
            <person name="Kale V."/>
            <person name="Holt S."/>
            <person name="Cochrane G."/>
            <person name="Meng A."/>
            <person name="Brown T."/>
            <person name="Cohen L."/>
        </authorList>
    </citation>
    <scope>NUCLEOTIDE SEQUENCE</scope>
    <source>
        <strain evidence="17">CCMP722</strain>
    </source>
</reference>
<evidence type="ECO:0000256" key="11">
    <source>
        <dbReference type="ARBA" id="ARBA00023136"/>
    </source>
</evidence>
<feature type="domain" description="Helicase ATP-binding" evidence="15">
    <location>
        <begin position="171"/>
        <end position="346"/>
    </location>
</feature>
<dbReference type="GO" id="GO:0017038">
    <property type="term" value="P:protein import"/>
    <property type="evidence" value="ECO:0007669"/>
    <property type="project" value="InterPro"/>
</dbReference>
<evidence type="ECO:0000256" key="4">
    <source>
        <dbReference type="ARBA" id="ARBA00022448"/>
    </source>
</evidence>
<dbReference type="InterPro" id="IPR014018">
    <property type="entry name" value="SecA_motor_DEAD"/>
</dbReference>
<dbReference type="SUPFAM" id="SSF52540">
    <property type="entry name" value="P-loop containing nucleoside triphosphate hydrolases"/>
    <property type="match status" value="2"/>
</dbReference>
<dbReference type="GO" id="GO:0006886">
    <property type="term" value="P:intracellular protein transport"/>
    <property type="evidence" value="ECO:0007669"/>
    <property type="project" value="InterPro"/>
</dbReference>
<keyword evidence="7 13" id="KW-0653">Protein transport</keyword>
<keyword evidence="10" id="KW-0793">Thylakoid</keyword>
<comment type="catalytic activity">
    <reaction evidence="12">
        <text>ATP + H2O + chloroplast-proteinSide 1 = ADP + phosphate + chloroplast-proteinSide 2.</text>
        <dbReference type="EC" id="7.4.2.4"/>
    </reaction>
</comment>
<evidence type="ECO:0000256" key="9">
    <source>
        <dbReference type="ARBA" id="ARBA00023010"/>
    </source>
</evidence>
<dbReference type="Pfam" id="PF07517">
    <property type="entry name" value="SecA_DEAD"/>
    <property type="match status" value="1"/>
</dbReference>
<evidence type="ECO:0000256" key="14">
    <source>
        <dbReference type="SAM" id="MobiDB-lite"/>
    </source>
</evidence>
<dbReference type="PROSITE" id="PS51192">
    <property type="entry name" value="HELICASE_ATP_BIND_1"/>
    <property type="match status" value="1"/>
</dbReference>
<evidence type="ECO:0000256" key="3">
    <source>
        <dbReference type="ARBA" id="ARBA00007650"/>
    </source>
</evidence>
<dbReference type="FunFam" id="3.40.50.300:FF:000429">
    <property type="entry name" value="Preprotein translocase subunit SecA"/>
    <property type="match status" value="1"/>
</dbReference>
<evidence type="ECO:0000256" key="13">
    <source>
        <dbReference type="RuleBase" id="RU003874"/>
    </source>
</evidence>
<keyword evidence="8" id="KW-1278">Translocase</keyword>
<dbReference type="PANTHER" id="PTHR30612">
    <property type="entry name" value="SECA INNER MEMBRANE COMPONENT OF SEC PROTEIN SECRETION SYSTEM"/>
    <property type="match status" value="1"/>
</dbReference>
<accession>A0A7S0REP5</accession>
<dbReference type="PRINTS" id="PR00906">
    <property type="entry name" value="SECA"/>
</dbReference>
<dbReference type="InterPro" id="IPR036670">
    <property type="entry name" value="SecA_X-link_sf"/>
</dbReference>
<dbReference type="InterPro" id="IPR027417">
    <property type="entry name" value="P-loop_NTPase"/>
</dbReference>
<dbReference type="InterPro" id="IPR020937">
    <property type="entry name" value="SecA_CS"/>
</dbReference>
<dbReference type="Gene3D" id="3.40.50.300">
    <property type="entry name" value="P-loop containing nucleotide triphosphate hydrolases"/>
    <property type="match status" value="2"/>
</dbReference>
<keyword evidence="4 13" id="KW-0813">Transport</keyword>
<keyword evidence="9 13" id="KW-0811">Translocation</keyword>
<evidence type="ECO:0000259" key="15">
    <source>
        <dbReference type="PROSITE" id="PS51192"/>
    </source>
</evidence>
<comment type="subcellular location">
    <subcellularLocation>
        <location evidence="1">Plastid</location>
        <location evidence="1">Chloroplast stroma</location>
    </subcellularLocation>
    <subcellularLocation>
        <location evidence="2">Plastid</location>
        <location evidence="2">Chloroplast thylakoid membrane</location>
        <topology evidence="2">Peripheral membrane protein</topology>
    </subcellularLocation>
</comment>